<dbReference type="PANTHER" id="PTHR23322">
    <property type="entry name" value="FAS-ASSOCIATED PROTEIN"/>
    <property type="match status" value="1"/>
</dbReference>
<dbReference type="Pfam" id="PF14555">
    <property type="entry name" value="UBA_4"/>
    <property type="match status" value="1"/>
</dbReference>
<keyword evidence="1" id="KW-0833">Ubl conjugation pathway</keyword>
<feature type="coiled-coil region" evidence="2">
    <location>
        <begin position="433"/>
        <end position="478"/>
    </location>
</feature>
<dbReference type="InterPro" id="IPR001012">
    <property type="entry name" value="UBX_dom"/>
</dbReference>
<dbReference type="CDD" id="cd14351">
    <property type="entry name" value="UBA_Ubx1_like"/>
    <property type="match status" value="1"/>
</dbReference>
<dbReference type="GO" id="GO:0043130">
    <property type="term" value="F:ubiquitin binding"/>
    <property type="evidence" value="ECO:0007669"/>
    <property type="project" value="TreeGrafter"/>
</dbReference>
<keyword evidence="2" id="KW-0175">Coiled coil</keyword>
<evidence type="ECO:0000313" key="5">
    <source>
        <dbReference type="EnsemblPlants" id="Kaladp0008s0065.1.v1.1"/>
    </source>
</evidence>
<dbReference type="Proteomes" id="UP000594263">
    <property type="component" value="Unplaced"/>
</dbReference>
<dbReference type="Gramene" id="Kaladp0008s0065.1.v1.1">
    <property type="protein sequence ID" value="Kaladp0008s0065.1.v1.1"/>
    <property type="gene ID" value="Kaladp0008s0065.v1.1"/>
</dbReference>
<name>A0A7N0RBE6_KALFE</name>
<feature type="domain" description="UBX" evidence="4">
    <location>
        <begin position="496"/>
        <end position="574"/>
    </location>
</feature>
<dbReference type="AlphaFoldDB" id="A0A7N0RBE6"/>
<reference evidence="5" key="1">
    <citation type="submission" date="2021-01" db="UniProtKB">
        <authorList>
            <consortium name="EnsemblPlants"/>
        </authorList>
    </citation>
    <scope>IDENTIFICATION</scope>
</reference>
<dbReference type="OMA" id="FQQNYFD"/>
<dbReference type="InterPro" id="IPR009060">
    <property type="entry name" value="UBA-like_sf"/>
</dbReference>
<dbReference type="Gene3D" id="3.10.20.90">
    <property type="entry name" value="Phosphatidylinositol 3-kinase Catalytic Subunit, Chain A, domain 1"/>
    <property type="match status" value="1"/>
</dbReference>
<evidence type="ECO:0000256" key="1">
    <source>
        <dbReference type="ARBA" id="ARBA00022786"/>
    </source>
</evidence>
<evidence type="ECO:0000256" key="2">
    <source>
        <dbReference type="SAM" id="Coils"/>
    </source>
</evidence>
<keyword evidence="6" id="KW-1185">Reference proteome</keyword>
<feature type="region of interest" description="Disordered" evidence="3">
    <location>
        <begin position="304"/>
        <end position="358"/>
    </location>
</feature>
<dbReference type="PROSITE" id="PS50033">
    <property type="entry name" value="UBX"/>
    <property type="match status" value="1"/>
</dbReference>
<dbReference type="Gene3D" id="1.10.8.10">
    <property type="entry name" value="DNA helicase RuvA subunit, C-terminal domain"/>
    <property type="match status" value="1"/>
</dbReference>
<feature type="compositionally biased region" description="Polar residues" evidence="3">
    <location>
        <begin position="217"/>
        <end position="232"/>
    </location>
</feature>
<dbReference type="SUPFAM" id="SSF46934">
    <property type="entry name" value="UBA-like"/>
    <property type="match status" value="1"/>
</dbReference>
<feature type="region of interest" description="Disordered" evidence="3">
    <location>
        <begin position="211"/>
        <end position="251"/>
    </location>
</feature>
<protein>
    <recommendedName>
        <fullName evidence="4">UBX domain-containing protein</fullName>
    </recommendedName>
</protein>
<evidence type="ECO:0000256" key="3">
    <source>
        <dbReference type="SAM" id="MobiDB-lite"/>
    </source>
</evidence>
<dbReference type="InterPro" id="IPR050730">
    <property type="entry name" value="UBX_domain-protein"/>
</dbReference>
<accession>A0A7N0RBE6</accession>
<organism evidence="5 6">
    <name type="scientific">Kalanchoe fedtschenkoi</name>
    <name type="common">Lavender scallops</name>
    <name type="synonym">South American air plant</name>
    <dbReference type="NCBI Taxonomy" id="63787"/>
    <lineage>
        <taxon>Eukaryota</taxon>
        <taxon>Viridiplantae</taxon>
        <taxon>Streptophyta</taxon>
        <taxon>Embryophyta</taxon>
        <taxon>Tracheophyta</taxon>
        <taxon>Spermatophyta</taxon>
        <taxon>Magnoliopsida</taxon>
        <taxon>eudicotyledons</taxon>
        <taxon>Gunneridae</taxon>
        <taxon>Pentapetalae</taxon>
        <taxon>Saxifragales</taxon>
        <taxon>Crassulaceae</taxon>
        <taxon>Kalanchoe</taxon>
    </lineage>
</organism>
<dbReference type="InterPro" id="IPR029071">
    <property type="entry name" value="Ubiquitin-like_domsf"/>
</dbReference>
<sequence length="578" mass="64525">MARADQEAVDTFIGITGLPETLAVQILQEHGGDLNRAVNAHFSDGDRSFARETAVIAPRDDFMDIDEPVQVDPHEFSRNLNLPSLLNPDFRGSVFDGASEFTNHAPFVSHPSERRVIPIETENENGLPRQSDLPPTIEDVSGRPQVRRRIADDAIVIEDEDDAADNVLSAPNAWDVHRTEPSAPLLNSMQEPDPDIEEEMIRAAIEASKREADRVYSSEQFGSHNGSEGSRSQFRDTDAQVSSSSFEGAGQENLLREHVDHGKAETVSPEDGESQKPLLEDERLEMGRSFIEGQSGILVNDAHHRQRSRHLPSGSIDSSTEVGEDVVSAPLSQGPQQLNNTNFPQIQQNNNGFPADEWGGISSTEHDEAVMLEAAMFGGIPETSDYNAFAAHRVLQPNLIENLGPYIRPEPRPPSPNLTAQRMLREQQDDEYMLSLQADIEKAEARRLEEQAARDAALEEQKRKEVESLRKLDEEQELERQLAAKEASIPQEPAPNDVNAVNLLIRMPDGSRRGRRFLKSDKLKSLFDYIDIGRVVKPDTYRLVRPYPRRAFGDGDRMLSLNELGLTSKQEALYLELV</sequence>
<proteinExistence type="predicted"/>
<dbReference type="SUPFAM" id="SSF54236">
    <property type="entry name" value="Ubiquitin-like"/>
    <property type="match status" value="1"/>
</dbReference>
<evidence type="ECO:0000313" key="6">
    <source>
        <dbReference type="Proteomes" id="UP000594263"/>
    </source>
</evidence>
<dbReference type="PANTHER" id="PTHR23322:SF93">
    <property type="entry name" value="UBX DOMAIN-CONTAINING PROTEIN 8"/>
    <property type="match status" value="1"/>
</dbReference>
<dbReference type="Pfam" id="PF00789">
    <property type="entry name" value="UBX"/>
    <property type="match status" value="1"/>
</dbReference>
<evidence type="ECO:0000259" key="4">
    <source>
        <dbReference type="PROSITE" id="PS50033"/>
    </source>
</evidence>
<dbReference type="EnsemblPlants" id="Kaladp0008s0065.1.v1.1">
    <property type="protein sequence ID" value="Kaladp0008s0065.1.v1.1"/>
    <property type="gene ID" value="Kaladp0008s0065.v1.1"/>
</dbReference>
<feature type="compositionally biased region" description="Polar residues" evidence="3">
    <location>
        <begin position="330"/>
        <end position="352"/>
    </location>
</feature>
<dbReference type="SMART" id="SM00166">
    <property type="entry name" value="UBX"/>
    <property type="match status" value="1"/>
</dbReference>
<dbReference type="CDD" id="cd01767">
    <property type="entry name" value="UBX"/>
    <property type="match status" value="1"/>
</dbReference>